<evidence type="ECO:0000313" key="1">
    <source>
        <dbReference type="EMBL" id="PIL35896.1"/>
    </source>
</evidence>
<gene>
    <name evidence="1" type="ORF">GSI_01556</name>
</gene>
<keyword evidence="2" id="KW-1185">Reference proteome</keyword>
<sequence>MAHPPGSTILANANNIVILPLYSLTMVYVNITLRFAPWEYDPETDEERKICCMKVDIAGFPAYLESLLPKVPILFEVIGQISPYDCFLTADGYQSPESSGQEDERLATCWIEAPHDYISRIYWMGIDPAIQEITGFIPGDVNTDKLLGEEDREVILQVCYQPPAGQSITSALPFYNSHGQREVLSSMAEVPFGQPMRIAFALESCFRRGEADGQPILIAVLEHMVIL</sequence>
<comment type="caution">
    <text evidence="1">The sequence shown here is derived from an EMBL/GenBank/DDBJ whole genome shotgun (WGS) entry which is preliminary data.</text>
</comment>
<evidence type="ECO:0000313" key="2">
    <source>
        <dbReference type="Proteomes" id="UP000230002"/>
    </source>
</evidence>
<proteinExistence type="predicted"/>
<name>A0A2G8SQ54_9APHY</name>
<accession>A0A2G8SQ54</accession>
<organism evidence="1 2">
    <name type="scientific">Ganoderma sinense ZZ0214-1</name>
    <dbReference type="NCBI Taxonomy" id="1077348"/>
    <lineage>
        <taxon>Eukaryota</taxon>
        <taxon>Fungi</taxon>
        <taxon>Dikarya</taxon>
        <taxon>Basidiomycota</taxon>
        <taxon>Agaricomycotina</taxon>
        <taxon>Agaricomycetes</taxon>
        <taxon>Polyporales</taxon>
        <taxon>Polyporaceae</taxon>
        <taxon>Ganoderma</taxon>
    </lineage>
</organism>
<protein>
    <submittedName>
        <fullName evidence="1">Uncharacterized protein</fullName>
    </submittedName>
</protein>
<reference evidence="1 2" key="1">
    <citation type="journal article" date="2015" name="Sci. Rep.">
        <title>Chromosome-level genome map provides insights into diverse defense mechanisms in the medicinal fungus Ganoderma sinense.</title>
        <authorList>
            <person name="Zhu Y."/>
            <person name="Xu J."/>
            <person name="Sun C."/>
            <person name="Zhou S."/>
            <person name="Xu H."/>
            <person name="Nelson D.R."/>
            <person name="Qian J."/>
            <person name="Song J."/>
            <person name="Luo H."/>
            <person name="Xiang L."/>
            <person name="Li Y."/>
            <person name="Xu Z."/>
            <person name="Ji A."/>
            <person name="Wang L."/>
            <person name="Lu S."/>
            <person name="Hayward A."/>
            <person name="Sun W."/>
            <person name="Li X."/>
            <person name="Schwartz D.C."/>
            <person name="Wang Y."/>
            <person name="Chen S."/>
        </authorList>
    </citation>
    <scope>NUCLEOTIDE SEQUENCE [LARGE SCALE GENOMIC DNA]</scope>
    <source>
        <strain evidence="1 2">ZZ0214-1</strain>
    </source>
</reference>
<dbReference type="AlphaFoldDB" id="A0A2G8SQ54"/>
<dbReference type="EMBL" id="AYKW01000002">
    <property type="protein sequence ID" value="PIL35896.1"/>
    <property type="molecule type" value="Genomic_DNA"/>
</dbReference>
<dbReference type="Proteomes" id="UP000230002">
    <property type="component" value="Unassembled WGS sequence"/>
</dbReference>
<dbReference type="OrthoDB" id="2747916at2759"/>